<keyword evidence="2" id="KW-1185">Reference proteome</keyword>
<reference evidence="1 2" key="1">
    <citation type="submission" date="2020-09" db="EMBL/GenBank/DDBJ databases">
        <title>De no assembly of potato wild relative species, Solanum commersonii.</title>
        <authorList>
            <person name="Cho K."/>
        </authorList>
    </citation>
    <scope>NUCLEOTIDE SEQUENCE [LARGE SCALE GENOMIC DNA]</scope>
    <source>
        <strain evidence="1">LZ3.2</strain>
        <tissue evidence="1">Leaf</tissue>
    </source>
</reference>
<organism evidence="1 2">
    <name type="scientific">Solanum commersonii</name>
    <name type="common">Commerson's wild potato</name>
    <name type="synonym">Commerson's nightshade</name>
    <dbReference type="NCBI Taxonomy" id="4109"/>
    <lineage>
        <taxon>Eukaryota</taxon>
        <taxon>Viridiplantae</taxon>
        <taxon>Streptophyta</taxon>
        <taxon>Embryophyta</taxon>
        <taxon>Tracheophyta</taxon>
        <taxon>Spermatophyta</taxon>
        <taxon>Magnoliopsida</taxon>
        <taxon>eudicotyledons</taxon>
        <taxon>Gunneridae</taxon>
        <taxon>Pentapetalae</taxon>
        <taxon>asterids</taxon>
        <taxon>lamiids</taxon>
        <taxon>Solanales</taxon>
        <taxon>Solanaceae</taxon>
        <taxon>Solanoideae</taxon>
        <taxon>Solaneae</taxon>
        <taxon>Solanum</taxon>
    </lineage>
</organism>
<name>A0A9J5XQJ5_SOLCO</name>
<dbReference type="OrthoDB" id="2822301at2759"/>
<sequence length="69" mass="8321">MSNAILNLICNDENDLILGDRNDFDIRSNFIILRLAKRIKELKFDHERHIKRSNKWVMNEKNKSKCYNN</sequence>
<accession>A0A9J5XQJ5</accession>
<dbReference type="EMBL" id="JACXVP010000008">
    <property type="protein sequence ID" value="KAG5590077.1"/>
    <property type="molecule type" value="Genomic_DNA"/>
</dbReference>
<dbReference type="AlphaFoldDB" id="A0A9J5XQJ5"/>
<evidence type="ECO:0000313" key="2">
    <source>
        <dbReference type="Proteomes" id="UP000824120"/>
    </source>
</evidence>
<dbReference type="Proteomes" id="UP000824120">
    <property type="component" value="Chromosome 8"/>
</dbReference>
<proteinExistence type="predicted"/>
<protein>
    <submittedName>
        <fullName evidence="1">Uncharacterized protein</fullName>
    </submittedName>
</protein>
<evidence type="ECO:0000313" key="1">
    <source>
        <dbReference type="EMBL" id="KAG5590077.1"/>
    </source>
</evidence>
<gene>
    <name evidence="1" type="ORF">H5410_040591</name>
</gene>
<comment type="caution">
    <text evidence="1">The sequence shown here is derived from an EMBL/GenBank/DDBJ whole genome shotgun (WGS) entry which is preliminary data.</text>
</comment>